<dbReference type="EMBL" id="LR796164">
    <property type="protein sequence ID" value="CAB4122313.1"/>
    <property type="molecule type" value="Genomic_DNA"/>
</dbReference>
<proteinExistence type="predicted"/>
<sequence length="137" mass="15102">MVTKAKKDKGAAPVKVDPPSRVKLHVYVPNEKDRTIVTFGAALGYTQDRIARLVDLSEATIKRHYPEELATGADKVTMQIANNLAKIAMGNDPRTATRAAEVWFSRVRPIKRDAEVEVESLGPVRVTLRIGEAPLEV</sequence>
<name>A0A6J5KLY6_9CAUD</name>
<organism evidence="1">
    <name type="scientific">uncultured Caudovirales phage</name>
    <dbReference type="NCBI Taxonomy" id="2100421"/>
    <lineage>
        <taxon>Viruses</taxon>
        <taxon>Duplodnaviria</taxon>
        <taxon>Heunggongvirae</taxon>
        <taxon>Uroviricota</taxon>
        <taxon>Caudoviricetes</taxon>
        <taxon>Peduoviridae</taxon>
        <taxon>Maltschvirus</taxon>
        <taxon>Maltschvirus maltsch</taxon>
    </lineage>
</organism>
<evidence type="ECO:0000313" key="1">
    <source>
        <dbReference type="EMBL" id="CAB4122313.1"/>
    </source>
</evidence>
<protein>
    <submittedName>
        <fullName evidence="1">Uncharacterized protein</fullName>
    </submittedName>
</protein>
<reference evidence="1" key="1">
    <citation type="submission" date="2020-04" db="EMBL/GenBank/DDBJ databases">
        <authorList>
            <person name="Chiriac C."/>
            <person name="Salcher M."/>
            <person name="Ghai R."/>
            <person name="Kavagutti S V."/>
        </authorList>
    </citation>
    <scope>NUCLEOTIDE SEQUENCE</scope>
</reference>
<accession>A0A6J5KLY6</accession>
<gene>
    <name evidence="1" type="ORF">UFOVP36_30</name>
</gene>